<dbReference type="Proteomes" id="UP001165065">
    <property type="component" value="Unassembled WGS sequence"/>
</dbReference>
<feature type="region of interest" description="Disordered" evidence="1">
    <location>
        <begin position="220"/>
        <end position="255"/>
    </location>
</feature>
<gene>
    <name evidence="2" type="ORF">TrCOL_g5967</name>
</gene>
<name>A0A9W7GKV3_9STRA</name>
<dbReference type="EMBL" id="BRYA01000283">
    <property type="protein sequence ID" value="GMI46133.1"/>
    <property type="molecule type" value="Genomic_DNA"/>
</dbReference>
<evidence type="ECO:0000313" key="3">
    <source>
        <dbReference type="Proteomes" id="UP001165065"/>
    </source>
</evidence>
<proteinExistence type="predicted"/>
<feature type="compositionally biased region" description="Acidic residues" evidence="1">
    <location>
        <begin position="33"/>
        <end position="46"/>
    </location>
</feature>
<evidence type="ECO:0000256" key="1">
    <source>
        <dbReference type="SAM" id="MobiDB-lite"/>
    </source>
</evidence>
<reference evidence="3" key="1">
    <citation type="journal article" date="2023" name="Commun. Biol.">
        <title>Genome analysis of Parmales, the sister group of diatoms, reveals the evolutionary specialization of diatoms from phago-mixotrophs to photoautotrophs.</title>
        <authorList>
            <person name="Ban H."/>
            <person name="Sato S."/>
            <person name="Yoshikawa S."/>
            <person name="Yamada K."/>
            <person name="Nakamura Y."/>
            <person name="Ichinomiya M."/>
            <person name="Sato N."/>
            <person name="Blanc-Mathieu R."/>
            <person name="Endo H."/>
            <person name="Kuwata A."/>
            <person name="Ogata H."/>
        </authorList>
    </citation>
    <scope>NUCLEOTIDE SEQUENCE [LARGE SCALE GENOMIC DNA]</scope>
</reference>
<dbReference type="AlphaFoldDB" id="A0A9W7GKV3"/>
<protein>
    <submittedName>
        <fullName evidence="2">Uncharacterized protein</fullName>
    </submittedName>
</protein>
<evidence type="ECO:0000313" key="2">
    <source>
        <dbReference type="EMBL" id="GMI46133.1"/>
    </source>
</evidence>
<sequence length="255" mass="28585">MTTSEVWDAWVVTEAARQVWTNWNSEEGLGGEVGDDESGDDEDEDEVEDVLQENHKFVCERILERYQELREAYEPFSPTAGEEEEEGEGGGGRPRSIAELRERKIEEERKEAVKDGKGAIGQALKYKVDVDLGPALWTAGLFLFFGLFGAQDLPSKVLLVLCAPMSVAIKVRGFKLLLYKAFYGAPRMPGVVASLLPGTVREVMEFEERDAMRVVYGGGVGEEEGLMGGGREEDGEEDYEEEEYEEEYEEETDEE</sequence>
<keyword evidence="3" id="KW-1185">Reference proteome</keyword>
<feature type="compositionally biased region" description="Acidic residues" evidence="1">
    <location>
        <begin position="233"/>
        <end position="255"/>
    </location>
</feature>
<feature type="region of interest" description="Disordered" evidence="1">
    <location>
        <begin position="21"/>
        <end position="46"/>
    </location>
</feature>
<organism evidence="2 3">
    <name type="scientific">Triparma columacea</name>
    <dbReference type="NCBI Taxonomy" id="722753"/>
    <lineage>
        <taxon>Eukaryota</taxon>
        <taxon>Sar</taxon>
        <taxon>Stramenopiles</taxon>
        <taxon>Ochrophyta</taxon>
        <taxon>Bolidophyceae</taxon>
        <taxon>Parmales</taxon>
        <taxon>Triparmaceae</taxon>
        <taxon>Triparma</taxon>
    </lineage>
</organism>
<accession>A0A9W7GKV3</accession>
<comment type="caution">
    <text evidence="2">The sequence shown here is derived from an EMBL/GenBank/DDBJ whole genome shotgun (WGS) entry which is preliminary data.</text>
</comment>
<feature type="region of interest" description="Disordered" evidence="1">
    <location>
        <begin position="75"/>
        <end position="96"/>
    </location>
</feature>